<reference evidence="1" key="1">
    <citation type="submission" date="2014-09" db="EMBL/GenBank/DDBJ databases">
        <authorList>
            <person name="Magalhaes I.L.F."/>
            <person name="Oliveira U."/>
            <person name="Santos F.R."/>
            <person name="Vidigal T.H.D.A."/>
            <person name="Brescovit A.D."/>
            <person name="Santos A.J."/>
        </authorList>
    </citation>
    <scope>NUCLEOTIDE SEQUENCE</scope>
    <source>
        <tissue evidence="1">Shoot tissue taken approximately 20 cm above the soil surface</tissue>
    </source>
</reference>
<protein>
    <submittedName>
        <fullName evidence="1">Uncharacterized protein</fullName>
    </submittedName>
</protein>
<organism evidence="1">
    <name type="scientific">Arundo donax</name>
    <name type="common">Giant reed</name>
    <name type="synonym">Donax arundinaceus</name>
    <dbReference type="NCBI Taxonomy" id="35708"/>
    <lineage>
        <taxon>Eukaryota</taxon>
        <taxon>Viridiplantae</taxon>
        <taxon>Streptophyta</taxon>
        <taxon>Embryophyta</taxon>
        <taxon>Tracheophyta</taxon>
        <taxon>Spermatophyta</taxon>
        <taxon>Magnoliopsida</taxon>
        <taxon>Liliopsida</taxon>
        <taxon>Poales</taxon>
        <taxon>Poaceae</taxon>
        <taxon>PACMAD clade</taxon>
        <taxon>Arundinoideae</taxon>
        <taxon>Arundineae</taxon>
        <taxon>Arundo</taxon>
    </lineage>
</organism>
<dbReference type="AlphaFoldDB" id="A0A0A8YHR4"/>
<evidence type="ECO:0000313" key="1">
    <source>
        <dbReference type="EMBL" id="JAD22192.1"/>
    </source>
</evidence>
<dbReference type="EMBL" id="GBRH01275703">
    <property type="protein sequence ID" value="JAD22192.1"/>
    <property type="molecule type" value="Transcribed_RNA"/>
</dbReference>
<name>A0A0A8YHR4_ARUDO</name>
<reference evidence="1" key="2">
    <citation type="journal article" date="2015" name="Data Brief">
        <title>Shoot transcriptome of the giant reed, Arundo donax.</title>
        <authorList>
            <person name="Barrero R.A."/>
            <person name="Guerrero F.D."/>
            <person name="Moolhuijzen P."/>
            <person name="Goolsby J.A."/>
            <person name="Tidwell J."/>
            <person name="Bellgard S.E."/>
            <person name="Bellgard M.I."/>
        </authorList>
    </citation>
    <scope>NUCLEOTIDE SEQUENCE</scope>
    <source>
        <tissue evidence="1">Shoot tissue taken approximately 20 cm above the soil surface</tissue>
    </source>
</reference>
<proteinExistence type="predicted"/>
<accession>A0A0A8YHR4</accession>
<sequence length="32" mass="3600">MLSNVLANHACSPRVLSFNLSYALYYHMSLPS</sequence>